<keyword evidence="3" id="KW-0500">Molybdenum</keyword>
<dbReference type="Gene3D" id="3.30.2070.10">
    <property type="entry name" value="Formate dehydrogenase/DMSO reductase"/>
    <property type="match status" value="1"/>
</dbReference>
<dbReference type="PATRIC" id="fig|121290.4.peg.2977"/>
<comment type="similarity">
    <text evidence="2">Belongs to the prokaryotic molybdopterin-containing oxidoreductase family.</text>
</comment>
<proteinExistence type="inferred from homology"/>
<dbReference type="SMART" id="SM00926">
    <property type="entry name" value="Molybdop_Fe4S4"/>
    <property type="match status" value="1"/>
</dbReference>
<dbReference type="SUPFAM" id="SSF53706">
    <property type="entry name" value="Formate dehydrogenase/DMSO reductase, domains 1-3"/>
    <property type="match status" value="1"/>
</dbReference>
<comment type="caution">
    <text evidence="9">The sequence shown here is derived from an EMBL/GenBank/DDBJ whole genome shotgun (WGS) entry which is preliminary data.</text>
</comment>
<reference evidence="9 10" key="1">
    <citation type="submission" date="2015-10" db="EMBL/GenBank/DDBJ databases">
        <title>Transcriptomic analysis of a linuron degrading triple-species bacterial consortium.</title>
        <authorList>
            <person name="Albers P."/>
        </authorList>
    </citation>
    <scope>NUCLEOTIDE SEQUENCE [LARGE SCALE GENOMIC DNA]</scope>
    <source>
        <strain evidence="9 10">WDL6</strain>
    </source>
</reference>
<dbReference type="CDD" id="cd02786">
    <property type="entry name" value="MopB_CT_3"/>
    <property type="match status" value="1"/>
</dbReference>
<dbReference type="InterPro" id="IPR009010">
    <property type="entry name" value="Asp_de-COase-like_dom_sf"/>
</dbReference>
<evidence type="ECO:0000256" key="4">
    <source>
        <dbReference type="ARBA" id="ARBA00022723"/>
    </source>
</evidence>
<keyword evidence="7" id="KW-0411">Iron-sulfur</keyword>
<keyword evidence="5" id="KW-0560">Oxidoreductase</keyword>
<dbReference type="RefSeq" id="WP_068459115.1">
    <property type="nucleotide sequence ID" value="NZ_LMTR01000015.1"/>
</dbReference>
<dbReference type="Pfam" id="PF01568">
    <property type="entry name" value="Molydop_binding"/>
    <property type="match status" value="1"/>
</dbReference>
<dbReference type="STRING" id="121290.APY04_0324"/>
<keyword evidence="10" id="KW-1185">Reference proteome</keyword>
<dbReference type="Pfam" id="PF00384">
    <property type="entry name" value="Molybdopterin"/>
    <property type="match status" value="1"/>
</dbReference>
<dbReference type="Pfam" id="PF04879">
    <property type="entry name" value="Molybdop_Fe4S4"/>
    <property type="match status" value="1"/>
</dbReference>
<dbReference type="InterPro" id="IPR006655">
    <property type="entry name" value="Mopterin_OxRdtase_prok_CS"/>
</dbReference>
<dbReference type="PROSITE" id="PS00932">
    <property type="entry name" value="MOLYBDOPTERIN_PROK_3"/>
    <property type="match status" value="1"/>
</dbReference>
<dbReference type="InterPro" id="IPR006963">
    <property type="entry name" value="Mopterin_OxRdtase_4Fe-4S_dom"/>
</dbReference>
<evidence type="ECO:0000256" key="5">
    <source>
        <dbReference type="ARBA" id="ARBA00023002"/>
    </source>
</evidence>
<dbReference type="GO" id="GO:0046872">
    <property type="term" value="F:metal ion binding"/>
    <property type="evidence" value="ECO:0007669"/>
    <property type="project" value="UniProtKB-KW"/>
</dbReference>
<protein>
    <submittedName>
        <fullName evidence="9">Anaerobic dehydrogenase</fullName>
    </submittedName>
</protein>
<sequence length="715" mass="79402">MDDQVKQETYFGACPHDCPDTCSMHYEVEDGKLVNVRGNKDHPITRGTLCVKLKDFHDHHANPERLMYPLRRVGPKGSGPNGGNNFERITWDEAISEIGQRWRAIIDEHGAQAIMPYSYLGNMGLVQGINSGDPFFNRLGSTVNEKTFCTSGSSSAWLLTNGPTGGVDPESFVHAKYIVIWACNTISTNLHHWPFVLEARKRGAKVVVIDAFRSRTAKGADWHICPRPGTDGALAMGIINSMIEQGLVDQEYVDNYTVGFPELKERAREFTPEYVQAITGVKAADIMKFAREYATSQPAAIRIGVAIERSAGGAQASRAIYCLPALAGAWRHVGGGVLQLPLWEFPVDWAKAARPDWIKPGTRVVNNLRLGQALTGEMHLDPPIKSLFVFCTNPVSQAPETNKICAGLQREDLFTVVAEHFITDTAKYADIILPAAMAAEAEDMMWSWGHFYLTYNQKAVEPPGECKPTSEMWRLLAKEMEFDDPIFQMTDSELCEAYLLWDDPRMGGIDMEHFRTHGYFRVNVGTADNRLPHAEGNFPTPSGKVEMLLNDARNFVAPPFRAMYEGEQDGDLLDPLPGYVPNRESPQTSPELARQYPLNIISPKSHAFLNSCYANEPHKVRIQGEQYVLISPLDANARNIREGDPVRVANARGNFEGVARVTDDVNPGIVVATLGYWRSRNRSDGSVNSISSDAWSGIGRAPTYSDNLVEVTRVN</sequence>
<accession>A0A109BNE8</accession>
<dbReference type="CDD" id="cd02766">
    <property type="entry name" value="MopB_3"/>
    <property type="match status" value="1"/>
</dbReference>
<evidence type="ECO:0000256" key="6">
    <source>
        <dbReference type="ARBA" id="ARBA00023004"/>
    </source>
</evidence>
<comment type="cofactor">
    <cofactor evidence="1">
        <name>Mo-bis(molybdopterin guanine dinucleotide)</name>
        <dbReference type="ChEBI" id="CHEBI:60539"/>
    </cofactor>
</comment>
<dbReference type="EMBL" id="LMTR01000015">
    <property type="protein sequence ID" value="KWT72041.1"/>
    <property type="molecule type" value="Genomic_DNA"/>
</dbReference>
<dbReference type="PROSITE" id="PS51669">
    <property type="entry name" value="4FE4S_MOW_BIS_MGD"/>
    <property type="match status" value="1"/>
</dbReference>
<dbReference type="InterPro" id="IPR006656">
    <property type="entry name" value="Mopterin_OxRdtase"/>
</dbReference>
<dbReference type="GO" id="GO:0043546">
    <property type="term" value="F:molybdopterin cofactor binding"/>
    <property type="evidence" value="ECO:0007669"/>
    <property type="project" value="InterPro"/>
</dbReference>
<evidence type="ECO:0000256" key="3">
    <source>
        <dbReference type="ARBA" id="ARBA00022505"/>
    </source>
</evidence>
<evidence type="ECO:0000256" key="1">
    <source>
        <dbReference type="ARBA" id="ARBA00001942"/>
    </source>
</evidence>
<dbReference type="Gene3D" id="2.20.25.90">
    <property type="entry name" value="ADC-like domains"/>
    <property type="match status" value="1"/>
</dbReference>
<evidence type="ECO:0000256" key="2">
    <source>
        <dbReference type="ARBA" id="ARBA00010312"/>
    </source>
</evidence>
<evidence type="ECO:0000259" key="8">
    <source>
        <dbReference type="PROSITE" id="PS51669"/>
    </source>
</evidence>
<dbReference type="Proteomes" id="UP000059074">
    <property type="component" value="Unassembled WGS sequence"/>
</dbReference>
<dbReference type="GO" id="GO:0016491">
    <property type="term" value="F:oxidoreductase activity"/>
    <property type="evidence" value="ECO:0007669"/>
    <property type="project" value="UniProtKB-KW"/>
</dbReference>
<keyword evidence="6" id="KW-0408">Iron</keyword>
<dbReference type="GO" id="GO:0051536">
    <property type="term" value="F:iron-sulfur cluster binding"/>
    <property type="evidence" value="ECO:0007669"/>
    <property type="project" value="UniProtKB-KW"/>
</dbReference>
<gene>
    <name evidence="9" type="ORF">APY04_0324</name>
</gene>
<dbReference type="InterPro" id="IPR037920">
    <property type="entry name" value="YoaE_C"/>
</dbReference>
<evidence type="ECO:0000313" key="9">
    <source>
        <dbReference type="EMBL" id="KWT72041.1"/>
    </source>
</evidence>
<dbReference type="Gene3D" id="3.40.228.10">
    <property type="entry name" value="Dimethylsulfoxide Reductase, domain 2"/>
    <property type="match status" value="1"/>
</dbReference>
<dbReference type="InterPro" id="IPR050612">
    <property type="entry name" value="Prok_Mopterin_Oxidored"/>
</dbReference>
<dbReference type="PANTHER" id="PTHR43742">
    <property type="entry name" value="TRIMETHYLAMINE-N-OXIDE REDUCTASE"/>
    <property type="match status" value="1"/>
</dbReference>
<dbReference type="InterPro" id="IPR006657">
    <property type="entry name" value="MoPterin_dinucl-bd_dom"/>
</dbReference>
<dbReference type="OrthoDB" id="9810782at2"/>
<dbReference type="PANTHER" id="PTHR43742:SF6">
    <property type="entry name" value="OXIDOREDUCTASE YYAE-RELATED"/>
    <property type="match status" value="1"/>
</dbReference>
<organism evidence="9 10">
    <name type="scientific">Hyphomicrobium sulfonivorans</name>
    <dbReference type="NCBI Taxonomy" id="121290"/>
    <lineage>
        <taxon>Bacteria</taxon>
        <taxon>Pseudomonadati</taxon>
        <taxon>Pseudomonadota</taxon>
        <taxon>Alphaproteobacteria</taxon>
        <taxon>Hyphomicrobiales</taxon>
        <taxon>Hyphomicrobiaceae</taxon>
        <taxon>Hyphomicrobium</taxon>
    </lineage>
</organism>
<dbReference type="SUPFAM" id="SSF50692">
    <property type="entry name" value="ADC-like"/>
    <property type="match status" value="1"/>
</dbReference>
<evidence type="ECO:0000256" key="7">
    <source>
        <dbReference type="ARBA" id="ARBA00023014"/>
    </source>
</evidence>
<dbReference type="Gene3D" id="2.40.40.20">
    <property type="match status" value="1"/>
</dbReference>
<keyword evidence="4" id="KW-0479">Metal-binding</keyword>
<evidence type="ECO:0000313" key="10">
    <source>
        <dbReference type="Proteomes" id="UP000059074"/>
    </source>
</evidence>
<name>A0A109BNE8_HYPSL</name>
<dbReference type="AlphaFoldDB" id="A0A109BNE8"/>
<dbReference type="Gene3D" id="3.40.50.740">
    <property type="match status" value="1"/>
</dbReference>
<feature type="domain" description="4Fe-4S Mo/W bis-MGD-type" evidence="8">
    <location>
        <begin position="7"/>
        <end position="64"/>
    </location>
</feature>